<evidence type="ECO:0000256" key="1">
    <source>
        <dbReference type="SAM" id="Phobius"/>
    </source>
</evidence>
<dbReference type="AlphaFoldDB" id="A0A9P4PLN6"/>
<organism evidence="2 3">
    <name type="scientific">Karstenula rhodostoma CBS 690.94</name>
    <dbReference type="NCBI Taxonomy" id="1392251"/>
    <lineage>
        <taxon>Eukaryota</taxon>
        <taxon>Fungi</taxon>
        <taxon>Dikarya</taxon>
        <taxon>Ascomycota</taxon>
        <taxon>Pezizomycotina</taxon>
        <taxon>Dothideomycetes</taxon>
        <taxon>Pleosporomycetidae</taxon>
        <taxon>Pleosporales</taxon>
        <taxon>Massarineae</taxon>
        <taxon>Didymosphaeriaceae</taxon>
        <taxon>Karstenula</taxon>
    </lineage>
</organism>
<accession>A0A9P4PLN6</accession>
<keyword evidence="1" id="KW-1133">Transmembrane helix</keyword>
<sequence>MGTYDQRKRISSFACVFFCTGHGTREMVSAVAEGVSVQSQGIDSFTQPPHAIMQEPCRVNLWIYYASSERQIPKQPKEPQNNPISSRKIPAALSAIATAVPIVFAAIFISGTLISTTFDPINAQPPVHNNTIPPRPLFDCLVIFSCVSDIRNITGETIVKPSWCDASLIHSGKVGDDFDSSFPRISELLVPERSRTRGVPRAPQDTMAVFLAFTVEIVPLGWTFGRHSFSFLRR</sequence>
<comment type="caution">
    <text evidence="2">The sequence shown here is derived from an EMBL/GenBank/DDBJ whole genome shotgun (WGS) entry which is preliminary data.</text>
</comment>
<keyword evidence="1" id="KW-0812">Transmembrane</keyword>
<proteinExistence type="predicted"/>
<name>A0A9P4PLN6_9PLEO</name>
<protein>
    <submittedName>
        <fullName evidence="2">Uncharacterized protein</fullName>
    </submittedName>
</protein>
<gene>
    <name evidence="2" type="ORF">P171DRAFT_291041</name>
</gene>
<dbReference type="Proteomes" id="UP000799764">
    <property type="component" value="Unassembled WGS sequence"/>
</dbReference>
<dbReference type="EMBL" id="MU001500">
    <property type="protein sequence ID" value="KAF2445184.1"/>
    <property type="molecule type" value="Genomic_DNA"/>
</dbReference>
<keyword evidence="3" id="KW-1185">Reference proteome</keyword>
<evidence type="ECO:0000313" key="3">
    <source>
        <dbReference type="Proteomes" id="UP000799764"/>
    </source>
</evidence>
<reference evidence="2" key="1">
    <citation type="journal article" date="2020" name="Stud. Mycol.">
        <title>101 Dothideomycetes genomes: a test case for predicting lifestyles and emergence of pathogens.</title>
        <authorList>
            <person name="Haridas S."/>
            <person name="Albert R."/>
            <person name="Binder M."/>
            <person name="Bloem J."/>
            <person name="Labutti K."/>
            <person name="Salamov A."/>
            <person name="Andreopoulos B."/>
            <person name="Baker S."/>
            <person name="Barry K."/>
            <person name="Bills G."/>
            <person name="Bluhm B."/>
            <person name="Cannon C."/>
            <person name="Castanera R."/>
            <person name="Culley D."/>
            <person name="Daum C."/>
            <person name="Ezra D."/>
            <person name="Gonzalez J."/>
            <person name="Henrissat B."/>
            <person name="Kuo A."/>
            <person name="Liang C."/>
            <person name="Lipzen A."/>
            <person name="Lutzoni F."/>
            <person name="Magnuson J."/>
            <person name="Mondo S."/>
            <person name="Nolan M."/>
            <person name="Ohm R."/>
            <person name="Pangilinan J."/>
            <person name="Park H.-J."/>
            <person name="Ramirez L."/>
            <person name="Alfaro M."/>
            <person name="Sun H."/>
            <person name="Tritt A."/>
            <person name="Yoshinaga Y."/>
            <person name="Zwiers L.-H."/>
            <person name="Turgeon B."/>
            <person name="Goodwin S."/>
            <person name="Spatafora J."/>
            <person name="Crous P."/>
            <person name="Grigoriev I."/>
        </authorList>
    </citation>
    <scope>NUCLEOTIDE SEQUENCE</scope>
    <source>
        <strain evidence="2">CBS 690.94</strain>
    </source>
</reference>
<feature type="transmembrane region" description="Helical" evidence="1">
    <location>
        <begin position="91"/>
        <end position="114"/>
    </location>
</feature>
<keyword evidence="1" id="KW-0472">Membrane</keyword>
<evidence type="ECO:0000313" key="2">
    <source>
        <dbReference type="EMBL" id="KAF2445184.1"/>
    </source>
</evidence>
<feature type="transmembrane region" description="Helical" evidence="1">
    <location>
        <begin position="207"/>
        <end position="225"/>
    </location>
</feature>